<evidence type="ECO:0000256" key="2">
    <source>
        <dbReference type="ARBA" id="ARBA00010442"/>
    </source>
</evidence>
<keyword evidence="9 10" id="KW-0131">Cell cycle</keyword>
<feature type="transmembrane region" description="Helical" evidence="10">
    <location>
        <begin position="161"/>
        <end position="184"/>
    </location>
</feature>
<feature type="region of interest" description="Disordered" evidence="11">
    <location>
        <begin position="112"/>
        <end position="132"/>
    </location>
</feature>
<feature type="compositionally biased region" description="Gly residues" evidence="11">
    <location>
        <begin position="118"/>
        <end position="128"/>
    </location>
</feature>
<dbReference type="GO" id="GO:0043213">
    <property type="term" value="P:bacteriocin transport"/>
    <property type="evidence" value="ECO:0007669"/>
    <property type="project" value="InterPro"/>
</dbReference>
<keyword evidence="14" id="KW-1185">Reference proteome</keyword>
<dbReference type="GO" id="GO:0005886">
    <property type="term" value="C:plasma membrane"/>
    <property type="evidence" value="ECO:0007669"/>
    <property type="project" value="UniProtKB-SubCell"/>
</dbReference>
<keyword evidence="3 10" id="KW-1003">Cell membrane</keyword>
<keyword evidence="8 10" id="KW-0472">Membrane</keyword>
<dbReference type="Pfam" id="PF01618">
    <property type="entry name" value="MotA_ExbB"/>
    <property type="match status" value="1"/>
</dbReference>
<dbReference type="InterPro" id="IPR014163">
    <property type="entry name" value="Tol-Pal_TolQ"/>
</dbReference>
<protein>
    <recommendedName>
        <fullName evidence="10">Tol-Pal system protein TolQ</fullName>
    </recommendedName>
</protein>
<evidence type="ECO:0000313" key="13">
    <source>
        <dbReference type="EMBL" id="EJW21449.1"/>
    </source>
</evidence>
<gene>
    <name evidence="10" type="primary">tolQ</name>
    <name evidence="13" type="ORF">IMCC14465_12450</name>
</gene>
<comment type="similarity">
    <text evidence="2 10">Belongs to the ExbB/TolQ family.</text>
</comment>
<evidence type="ECO:0000313" key="14">
    <source>
        <dbReference type="Proteomes" id="UP000004836"/>
    </source>
</evidence>
<accession>J9E0H4</accession>
<organism evidence="13 14">
    <name type="scientific">alpha proteobacterium IMCC14465</name>
    <dbReference type="NCBI Taxonomy" id="1220535"/>
    <lineage>
        <taxon>Bacteria</taxon>
        <taxon>Pseudomonadati</taxon>
        <taxon>Pseudomonadota</taxon>
        <taxon>Alphaproteobacteria</taxon>
        <taxon>PS1 clade</taxon>
    </lineage>
</organism>
<dbReference type="AlphaFoldDB" id="J9E0H4"/>
<evidence type="ECO:0000256" key="9">
    <source>
        <dbReference type="ARBA" id="ARBA00023306"/>
    </source>
</evidence>
<evidence type="ECO:0000256" key="10">
    <source>
        <dbReference type="HAMAP-Rule" id="MF_02202"/>
    </source>
</evidence>
<evidence type="ECO:0000256" key="6">
    <source>
        <dbReference type="ARBA" id="ARBA00022692"/>
    </source>
</evidence>
<dbReference type="HAMAP" id="MF_02202">
    <property type="entry name" value="TolQ"/>
    <property type="match status" value="1"/>
</dbReference>
<keyword evidence="4 10" id="KW-0997">Cell inner membrane</keyword>
<dbReference type="PATRIC" id="fig|1220535.3.peg.1239"/>
<feature type="domain" description="MotA/TolQ/ExbB proton channel" evidence="12">
    <location>
        <begin position="95"/>
        <end position="240"/>
    </location>
</feature>
<comment type="function">
    <text evidence="10">Part of the Tol-Pal system, which plays a role in outer membrane invagination during cell division and is important for maintaining outer membrane integrity.</text>
</comment>
<keyword evidence="5 10" id="KW-0132">Cell division</keyword>
<dbReference type="NCBIfam" id="TIGR02796">
    <property type="entry name" value="tolQ"/>
    <property type="match status" value="1"/>
</dbReference>
<keyword evidence="7 10" id="KW-1133">Transmembrane helix</keyword>
<dbReference type="OrthoDB" id="9805133at2"/>
<dbReference type="GO" id="GO:0017038">
    <property type="term" value="P:protein import"/>
    <property type="evidence" value="ECO:0007669"/>
    <property type="project" value="TreeGrafter"/>
</dbReference>
<dbReference type="PANTHER" id="PTHR30625:SF3">
    <property type="entry name" value="TOL-PAL SYSTEM PROTEIN TOLQ"/>
    <property type="match status" value="1"/>
</dbReference>
<sequence>MNELLDVVSDPALVEQATALSNADFSLYSLFLRADWVVKIVMIGLVMASVQSWAIIIEKTMTLRRLSRKATDFEKFFWSGENLSTLYKRVNERADHPMARVFLSGMKEWVRSTSDGSNGSGGSDGLGGGKDKKITPELINRVDRTLNGAVAQEAGTLSNRLLFLATVGAIAPFVGLFGTVWGIMNSFQAIAMSQNTNLAVVAPGIAEALFATGLGLLAAIPAVIAYNKFTSDINLYVARLDYFADEFSIFLDRQSG</sequence>
<proteinExistence type="inferred from homology"/>
<comment type="caution">
    <text evidence="13">The sequence shown here is derived from an EMBL/GenBank/DDBJ whole genome shotgun (WGS) entry which is preliminary data.</text>
</comment>
<dbReference type="GO" id="GO:0051301">
    <property type="term" value="P:cell division"/>
    <property type="evidence" value="ECO:0007669"/>
    <property type="project" value="UniProtKB-UniRule"/>
</dbReference>
<evidence type="ECO:0000256" key="1">
    <source>
        <dbReference type="ARBA" id="ARBA00004651"/>
    </source>
</evidence>
<dbReference type="PANTHER" id="PTHR30625">
    <property type="entry name" value="PROTEIN TOLQ"/>
    <property type="match status" value="1"/>
</dbReference>
<dbReference type="eggNOG" id="COG0811">
    <property type="taxonomic scope" value="Bacteria"/>
</dbReference>
<evidence type="ECO:0000256" key="7">
    <source>
        <dbReference type="ARBA" id="ARBA00022989"/>
    </source>
</evidence>
<feature type="transmembrane region" description="Helical" evidence="10">
    <location>
        <begin position="204"/>
        <end position="226"/>
    </location>
</feature>
<evidence type="ECO:0000256" key="3">
    <source>
        <dbReference type="ARBA" id="ARBA00022475"/>
    </source>
</evidence>
<comment type="subcellular location">
    <subcellularLocation>
        <location evidence="10">Cell inner membrane</location>
        <topology evidence="10">Multi-pass membrane protein</topology>
    </subcellularLocation>
    <subcellularLocation>
        <location evidence="1">Cell membrane</location>
        <topology evidence="1">Multi-pass membrane protein</topology>
    </subcellularLocation>
</comment>
<dbReference type="STRING" id="1220535.IMCC14465_12450"/>
<name>J9E0H4_9PROT</name>
<feature type="transmembrane region" description="Helical" evidence="10">
    <location>
        <begin position="36"/>
        <end position="57"/>
    </location>
</feature>
<evidence type="ECO:0000256" key="8">
    <source>
        <dbReference type="ARBA" id="ARBA00023136"/>
    </source>
</evidence>
<evidence type="ECO:0000256" key="11">
    <source>
        <dbReference type="SAM" id="MobiDB-lite"/>
    </source>
</evidence>
<dbReference type="InterPro" id="IPR002898">
    <property type="entry name" value="MotA_ExbB_proton_chnl"/>
</dbReference>
<evidence type="ECO:0000259" key="12">
    <source>
        <dbReference type="Pfam" id="PF01618"/>
    </source>
</evidence>
<comment type="subunit">
    <text evidence="10">The Tol-Pal system is composed of five core proteins: the inner membrane proteins TolA, TolQ and TolR, the periplasmic protein TolB and the outer membrane protein Pal. They form a network linking the inner and outer membranes and the peptidoglycan layer.</text>
</comment>
<dbReference type="EMBL" id="ALYF01000003">
    <property type="protein sequence ID" value="EJW21449.1"/>
    <property type="molecule type" value="Genomic_DNA"/>
</dbReference>
<dbReference type="InterPro" id="IPR050790">
    <property type="entry name" value="ExbB/TolQ_transport"/>
</dbReference>
<keyword evidence="6 10" id="KW-0812">Transmembrane</keyword>
<evidence type="ECO:0000256" key="5">
    <source>
        <dbReference type="ARBA" id="ARBA00022618"/>
    </source>
</evidence>
<dbReference type="Proteomes" id="UP000004836">
    <property type="component" value="Unassembled WGS sequence"/>
</dbReference>
<reference evidence="13 14" key="1">
    <citation type="journal article" date="2012" name="J. Bacteriol.">
        <title>Genome Sequence of Strain IMCC14465, Isolated from the East Sea, Belonging to the PS1 Clade of Alphaproteobacteria.</title>
        <authorList>
            <person name="Yang S.J."/>
            <person name="Kang I."/>
            <person name="Cho J.C."/>
        </authorList>
    </citation>
    <scope>NUCLEOTIDE SEQUENCE [LARGE SCALE GENOMIC DNA]</scope>
    <source>
        <strain evidence="13 14">IMCC14465</strain>
    </source>
</reference>
<evidence type="ECO:0000256" key="4">
    <source>
        <dbReference type="ARBA" id="ARBA00022519"/>
    </source>
</evidence>